<reference evidence="3" key="2">
    <citation type="submission" date="2025-08" db="UniProtKB">
        <authorList>
            <consortium name="Ensembl"/>
        </authorList>
    </citation>
    <scope>IDENTIFICATION</scope>
</reference>
<reference evidence="3" key="1">
    <citation type="submission" date="2021-04" db="EMBL/GenBank/DDBJ databases">
        <authorList>
            <consortium name="Wellcome Sanger Institute Data Sharing"/>
        </authorList>
    </citation>
    <scope>NUCLEOTIDE SEQUENCE [LARGE SCALE GENOMIC DNA]</scope>
</reference>
<dbReference type="Proteomes" id="UP000472264">
    <property type="component" value="Chromosome 23"/>
</dbReference>
<evidence type="ECO:0000313" key="4">
    <source>
        <dbReference type="Proteomes" id="UP000472264"/>
    </source>
</evidence>
<organism evidence="3 4">
    <name type="scientific">Echeneis naucrates</name>
    <name type="common">Live sharksucker</name>
    <dbReference type="NCBI Taxonomy" id="173247"/>
    <lineage>
        <taxon>Eukaryota</taxon>
        <taxon>Metazoa</taxon>
        <taxon>Chordata</taxon>
        <taxon>Craniata</taxon>
        <taxon>Vertebrata</taxon>
        <taxon>Euteleostomi</taxon>
        <taxon>Actinopterygii</taxon>
        <taxon>Neopterygii</taxon>
        <taxon>Teleostei</taxon>
        <taxon>Neoteleostei</taxon>
        <taxon>Acanthomorphata</taxon>
        <taxon>Carangaria</taxon>
        <taxon>Carangiformes</taxon>
        <taxon>Echeneidae</taxon>
        <taxon>Echeneis</taxon>
    </lineage>
</organism>
<dbReference type="InParanoid" id="A0A665WGM5"/>
<keyword evidence="4" id="KW-1185">Reference proteome</keyword>
<gene>
    <name evidence="3" type="primary">si:dkeyp-38g8.5</name>
</gene>
<evidence type="ECO:0000259" key="2">
    <source>
        <dbReference type="Pfam" id="PF13837"/>
    </source>
</evidence>
<feature type="region of interest" description="Disordered" evidence="1">
    <location>
        <begin position="241"/>
        <end position="260"/>
    </location>
</feature>
<reference evidence="3" key="3">
    <citation type="submission" date="2025-09" db="UniProtKB">
        <authorList>
            <consortium name="Ensembl"/>
        </authorList>
    </citation>
    <scope>IDENTIFICATION</scope>
</reference>
<evidence type="ECO:0000313" key="3">
    <source>
        <dbReference type="Ensembl" id="ENSENLP00000043128.1"/>
    </source>
</evidence>
<evidence type="ECO:0000256" key="1">
    <source>
        <dbReference type="SAM" id="MobiDB-lite"/>
    </source>
</evidence>
<feature type="domain" description="Myb/SANT-like DNA-binding" evidence="2">
    <location>
        <begin position="3"/>
        <end position="78"/>
    </location>
</feature>
<accession>A0A665WGM5</accession>
<dbReference type="InterPro" id="IPR044822">
    <property type="entry name" value="Myb_DNA-bind_4"/>
</dbReference>
<sequence>TFVRLRISNSSLFSGKRNASMWAWRAILQHMGLQQKMTYTQASKKWENLKKRYKELKNPPKGMRVFPESWCHFALMDDAIMGRLEGSAPILKALPSDKDDGDFLPISKPKKKKVSSSTGNVAGESEVILNEEEDGEEETEHEGRQVSDCVMLEGDNKRTVMDRERQVMEKEKLVMESEWKVLQKERAVLDREVAALDRDRASLERERALIEREKALMEKDRYILSRERMALEQEKARLERLNATKDRTEDITEDSSKRNDLDTTDRRERFLYLFEKLVENF</sequence>
<dbReference type="Ensembl" id="ENSENLT00000044223.1">
    <property type="protein sequence ID" value="ENSENLP00000043128.1"/>
    <property type="gene ID" value="ENSENLG00000018419.1"/>
</dbReference>
<proteinExistence type="predicted"/>
<dbReference type="OMA" id="RNTSMWA"/>
<name>A0A665WGM5_ECHNA</name>
<feature type="region of interest" description="Disordered" evidence="1">
    <location>
        <begin position="101"/>
        <end position="145"/>
    </location>
</feature>
<dbReference type="AlphaFoldDB" id="A0A665WGM5"/>
<dbReference type="Pfam" id="PF13837">
    <property type="entry name" value="Myb_DNA-bind_4"/>
    <property type="match status" value="1"/>
</dbReference>
<feature type="compositionally biased region" description="Acidic residues" evidence="1">
    <location>
        <begin position="129"/>
        <end position="140"/>
    </location>
</feature>
<protein>
    <submittedName>
        <fullName evidence="3">Si:dkeyp-38g8.5</fullName>
    </submittedName>
</protein>